<evidence type="ECO:0000313" key="1">
    <source>
        <dbReference type="EMBL" id="EPC00377.1"/>
    </source>
</evidence>
<sequence length="214" mass="24537">MTIYQELKARQREERDSHPEGLALRVHRALSWLHRAEQCEDEDGRFIFLWIAFNAAYANELGEIRVAEGKMFGQFLARLVNLDTTGRLNNLVWKSYPGAIRVLLDNPFVFQPYWDHQNALAGSDDWEERFEKAKRAAHQALSSQDTGTVLSIIFSRLYTLRNQLIHGGATWNSSVNRDQLRDANGILGDIVPVVIEIMLDNVQAHWGDACYPVR</sequence>
<dbReference type="PATRIC" id="fig|1121939.11.peg.4144"/>
<name>S2KDX6_LITA3</name>
<comment type="caution">
    <text evidence="1">The sequence shown here is derived from an EMBL/GenBank/DDBJ whole genome shotgun (WGS) entry which is preliminary data.</text>
</comment>
<dbReference type="eggNOG" id="ENOG502Z83Q">
    <property type="taxonomic scope" value="Bacteria"/>
</dbReference>
<dbReference type="STRING" id="1121939.L861_13975"/>
<organism evidence="1 2">
    <name type="scientific">Litchfieldella anticariensis (strain DSM 16096 / CECT 5854 / CIP 108499 / LMG 22089 / FP35)</name>
    <name type="common">Halomonas anticariensis</name>
    <dbReference type="NCBI Taxonomy" id="1121939"/>
    <lineage>
        <taxon>Bacteria</taxon>
        <taxon>Pseudomonadati</taxon>
        <taxon>Pseudomonadota</taxon>
        <taxon>Gammaproteobacteria</taxon>
        <taxon>Oceanospirillales</taxon>
        <taxon>Halomonadaceae</taxon>
        <taxon>Litchfieldella</taxon>
    </lineage>
</organism>
<gene>
    <name evidence="1" type="ORF">L861_13975</name>
</gene>
<evidence type="ECO:0000313" key="2">
    <source>
        <dbReference type="Proteomes" id="UP000014463"/>
    </source>
</evidence>
<dbReference type="RefSeq" id="WP_016418645.1">
    <property type="nucleotide sequence ID" value="NZ_AUAB01000042.1"/>
</dbReference>
<dbReference type="Proteomes" id="UP000014463">
    <property type="component" value="Unassembled WGS sequence"/>
</dbReference>
<dbReference type="EMBL" id="ASTJ01000041">
    <property type="protein sequence ID" value="EPC00377.1"/>
    <property type="molecule type" value="Genomic_DNA"/>
</dbReference>
<dbReference type="OrthoDB" id="1425096at2"/>
<dbReference type="AlphaFoldDB" id="S2KDX6"/>
<proteinExistence type="predicted"/>
<accession>S2KDX6</accession>
<keyword evidence="2" id="KW-1185">Reference proteome</keyword>
<reference evidence="1 2" key="1">
    <citation type="journal article" date="2013" name="Genome Announc.">
        <title>Draft genome sequence of the moderately halophilic gammaproteobacterium Halomonas anticariensis FP35.</title>
        <authorList>
            <person name="Tahrioui A."/>
            <person name="Quesada E."/>
            <person name="Llamas I."/>
        </authorList>
    </citation>
    <scope>NUCLEOTIDE SEQUENCE [LARGE SCALE GENOMIC DNA]</scope>
    <source>
        <strain evidence="2">DSM 16096 / CECT 5854 / LMG 22089 / FP35</strain>
    </source>
</reference>
<protein>
    <submittedName>
        <fullName evidence="1">Uncharacterized protein</fullName>
    </submittedName>
</protein>